<dbReference type="Gene3D" id="3.10.350.10">
    <property type="entry name" value="LysM domain"/>
    <property type="match status" value="1"/>
</dbReference>
<accession>A0A3S3QGQ7</accession>
<evidence type="ECO:0000259" key="1">
    <source>
        <dbReference type="PROSITE" id="PS51782"/>
    </source>
</evidence>
<evidence type="ECO:0000313" key="2">
    <source>
        <dbReference type="EMBL" id="RWX47058.1"/>
    </source>
</evidence>
<feature type="domain" description="LysM" evidence="1">
    <location>
        <begin position="10"/>
        <end position="60"/>
    </location>
</feature>
<dbReference type="CDD" id="cd00118">
    <property type="entry name" value="LysM"/>
    <property type="match status" value="1"/>
</dbReference>
<dbReference type="InterPro" id="IPR018392">
    <property type="entry name" value="LysM"/>
</dbReference>
<gene>
    <name evidence="2" type="ORF">VT99_11842</name>
</gene>
<dbReference type="SUPFAM" id="SSF54106">
    <property type="entry name" value="LysM domain"/>
    <property type="match status" value="1"/>
</dbReference>
<dbReference type="PROSITE" id="PS51782">
    <property type="entry name" value="LYSM"/>
    <property type="match status" value="1"/>
</dbReference>
<organism evidence="2 3">
    <name type="scientific">Candidatus Electrothrix marina</name>
    <dbReference type="NCBI Taxonomy" id="1859130"/>
    <lineage>
        <taxon>Bacteria</taxon>
        <taxon>Pseudomonadati</taxon>
        <taxon>Thermodesulfobacteriota</taxon>
        <taxon>Desulfobulbia</taxon>
        <taxon>Desulfobulbales</taxon>
        <taxon>Desulfobulbaceae</taxon>
        <taxon>Candidatus Electrothrix</taxon>
    </lineage>
</organism>
<dbReference type="AlphaFoldDB" id="A0A3S3QGQ7"/>
<evidence type="ECO:0000313" key="3">
    <source>
        <dbReference type="Proteomes" id="UP000286862"/>
    </source>
</evidence>
<comment type="caution">
    <text evidence="2">The sequence shown here is derived from an EMBL/GenBank/DDBJ whole genome shotgun (WGS) entry which is preliminary data.</text>
</comment>
<protein>
    <submittedName>
        <fullName evidence="2">LysM domain-containing protein</fullName>
    </submittedName>
</protein>
<reference evidence="2 3" key="1">
    <citation type="submission" date="2017-01" db="EMBL/GenBank/DDBJ databases">
        <title>The cable genome- insights into the physiology and evolution of filamentous bacteria capable of sulfide oxidation via long distance electron transfer.</title>
        <authorList>
            <person name="Schreiber L."/>
            <person name="Bjerg J.T."/>
            <person name="Boggild A."/>
            <person name="Van De Vossenberg J."/>
            <person name="Meysman F."/>
            <person name="Nielsen L.P."/>
            <person name="Schramm A."/>
            <person name="Kjeldsen K.U."/>
        </authorList>
    </citation>
    <scope>NUCLEOTIDE SEQUENCE [LARGE SCALE GENOMIC DNA]</scope>
    <source>
        <strain evidence="2">A2</strain>
    </source>
</reference>
<dbReference type="InterPro" id="IPR036779">
    <property type="entry name" value="LysM_dom_sf"/>
</dbReference>
<dbReference type="EMBL" id="MTKQ01000184">
    <property type="protein sequence ID" value="RWX47058.1"/>
    <property type="molecule type" value="Genomic_DNA"/>
</dbReference>
<dbReference type="Pfam" id="PF01476">
    <property type="entry name" value="LysM"/>
    <property type="match status" value="1"/>
</dbReference>
<dbReference type="SMART" id="SM00257">
    <property type="entry name" value="LysM"/>
    <property type="match status" value="1"/>
</dbReference>
<sequence>MILPGYTGYWEHKVVSGETLSAIARHYFEGDASKWRAIQEANQHVVPDGDKIFPGQVLRIPRNF</sequence>
<name>A0A3S3QGQ7_9BACT</name>
<dbReference type="Proteomes" id="UP000286862">
    <property type="component" value="Unassembled WGS sequence"/>
</dbReference>
<proteinExistence type="predicted"/>